<dbReference type="EMBL" id="BKCJ010009586">
    <property type="protein sequence ID" value="GEU87650.1"/>
    <property type="molecule type" value="Genomic_DNA"/>
</dbReference>
<proteinExistence type="predicted"/>
<sequence>MAPVHISLGPEPILLTLGQISSGLVPNHVPVAPYVPPTNKHLEILFQLMFDEYFEPSGVERLVPPTPAVQVLVVLADTPSSMINDQDAPLTSYSPLSSIVQHPISHQGIVAGPTIEDSPFAQADNNLFVNVFGLEPSLDESSMSVQLNLHKLFTCTIISENGPSDGSINISWGYIWLECYCSISLVFCYVDRNAGNDDNLMFTVRGLPNPASWLGDHTDCVIAAMAGD</sequence>
<evidence type="ECO:0000313" key="1">
    <source>
        <dbReference type="EMBL" id="GEU87650.1"/>
    </source>
</evidence>
<comment type="caution">
    <text evidence="1">The sequence shown here is derived from an EMBL/GenBank/DDBJ whole genome shotgun (WGS) entry which is preliminary data.</text>
</comment>
<organism evidence="1">
    <name type="scientific">Tanacetum cinerariifolium</name>
    <name type="common">Dalmatian daisy</name>
    <name type="synonym">Chrysanthemum cinerariifolium</name>
    <dbReference type="NCBI Taxonomy" id="118510"/>
    <lineage>
        <taxon>Eukaryota</taxon>
        <taxon>Viridiplantae</taxon>
        <taxon>Streptophyta</taxon>
        <taxon>Embryophyta</taxon>
        <taxon>Tracheophyta</taxon>
        <taxon>Spermatophyta</taxon>
        <taxon>Magnoliopsida</taxon>
        <taxon>eudicotyledons</taxon>
        <taxon>Gunneridae</taxon>
        <taxon>Pentapetalae</taxon>
        <taxon>asterids</taxon>
        <taxon>campanulids</taxon>
        <taxon>Asterales</taxon>
        <taxon>Asteraceae</taxon>
        <taxon>Asteroideae</taxon>
        <taxon>Anthemideae</taxon>
        <taxon>Anthemidinae</taxon>
        <taxon>Tanacetum</taxon>
    </lineage>
</organism>
<name>A0A6L2NNF2_TANCI</name>
<dbReference type="AlphaFoldDB" id="A0A6L2NNF2"/>
<gene>
    <name evidence="1" type="ORF">Tci_059628</name>
</gene>
<accession>A0A6L2NNF2</accession>
<protein>
    <submittedName>
        <fullName evidence="1">Uncharacterized protein</fullName>
    </submittedName>
</protein>
<reference evidence="1" key="1">
    <citation type="journal article" date="2019" name="Sci. Rep.">
        <title>Draft genome of Tanacetum cinerariifolium, the natural source of mosquito coil.</title>
        <authorList>
            <person name="Yamashiro T."/>
            <person name="Shiraishi A."/>
            <person name="Satake H."/>
            <person name="Nakayama K."/>
        </authorList>
    </citation>
    <scope>NUCLEOTIDE SEQUENCE</scope>
</reference>